<evidence type="ECO:0000256" key="7">
    <source>
        <dbReference type="SAM" id="Phobius"/>
    </source>
</evidence>
<keyword evidence="4 7" id="KW-0812">Transmembrane</keyword>
<evidence type="ECO:0000313" key="9">
    <source>
        <dbReference type="Proteomes" id="UP001247307"/>
    </source>
</evidence>
<feature type="transmembrane region" description="Helical" evidence="7">
    <location>
        <begin position="352"/>
        <end position="373"/>
    </location>
</feature>
<keyword evidence="2" id="KW-0813">Transport</keyword>
<feature type="transmembrane region" description="Helical" evidence="7">
    <location>
        <begin position="164"/>
        <end position="197"/>
    </location>
</feature>
<evidence type="ECO:0000313" key="8">
    <source>
        <dbReference type="EMBL" id="MDR6891566.1"/>
    </source>
</evidence>
<evidence type="ECO:0000256" key="6">
    <source>
        <dbReference type="ARBA" id="ARBA00023136"/>
    </source>
</evidence>
<dbReference type="EMBL" id="JAVDUI010000001">
    <property type="protein sequence ID" value="MDR6891566.1"/>
    <property type="molecule type" value="Genomic_DNA"/>
</dbReference>
<keyword evidence="9" id="KW-1185">Reference proteome</keyword>
<dbReference type="Proteomes" id="UP001247307">
    <property type="component" value="Unassembled WGS sequence"/>
</dbReference>
<dbReference type="AlphaFoldDB" id="A0AAE3YGG4"/>
<accession>A0AAE3YGG4</accession>
<feature type="transmembrane region" description="Helical" evidence="7">
    <location>
        <begin position="261"/>
        <end position="279"/>
    </location>
</feature>
<reference evidence="8" key="1">
    <citation type="submission" date="2023-07" db="EMBL/GenBank/DDBJ databases">
        <title>Sequencing the genomes of 1000 actinobacteria strains.</title>
        <authorList>
            <person name="Klenk H.-P."/>
        </authorList>
    </citation>
    <scope>NUCLEOTIDE SEQUENCE</scope>
    <source>
        <strain evidence="8">DSM 13988</strain>
    </source>
</reference>
<organism evidence="8 9">
    <name type="scientific">Falsarthrobacter nasiphocae</name>
    <dbReference type="NCBI Taxonomy" id="189863"/>
    <lineage>
        <taxon>Bacteria</taxon>
        <taxon>Bacillati</taxon>
        <taxon>Actinomycetota</taxon>
        <taxon>Actinomycetes</taxon>
        <taxon>Micrococcales</taxon>
        <taxon>Micrococcaceae</taxon>
        <taxon>Falsarthrobacter</taxon>
    </lineage>
</organism>
<protein>
    <submittedName>
        <fullName evidence="8">MFS family permease</fullName>
    </submittedName>
</protein>
<evidence type="ECO:0000256" key="1">
    <source>
        <dbReference type="ARBA" id="ARBA00004429"/>
    </source>
</evidence>
<evidence type="ECO:0000256" key="3">
    <source>
        <dbReference type="ARBA" id="ARBA00022475"/>
    </source>
</evidence>
<comment type="subcellular location">
    <subcellularLocation>
        <location evidence="1">Cell inner membrane</location>
        <topology evidence="1">Multi-pass membrane protein</topology>
    </subcellularLocation>
</comment>
<dbReference type="SUPFAM" id="SSF103473">
    <property type="entry name" value="MFS general substrate transporter"/>
    <property type="match status" value="1"/>
</dbReference>
<keyword evidence="6 7" id="KW-0472">Membrane</keyword>
<evidence type="ECO:0000256" key="4">
    <source>
        <dbReference type="ARBA" id="ARBA00022692"/>
    </source>
</evidence>
<dbReference type="Gene3D" id="1.20.1250.20">
    <property type="entry name" value="MFS general substrate transporter like domains"/>
    <property type="match status" value="2"/>
</dbReference>
<feature type="transmembrane region" description="Helical" evidence="7">
    <location>
        <begin position="230"/>
        <end position="249"/>
    </location>
</feature>
<proteinExistence type="predicted"/>
<keyword evidence="3" id="KW-1003">Cell membrane</keyword>
<dbReference type="RefSeq" id="WP_309849501.1">
    <property type="nucleotide sequence ID" value="NZ_BAAAIU010000022.1"/>
</dbReference>
<evidence type="ECO:0000256" key="2">
    <source>
        <dbReference type="ARBA" id="ARBA00022448"/>
    </source>
</evidence>
<sequence>MTDAGHREPARGGAASRSRGIPPAYWAALVLGATAAQFVSQANDFILVGALGASARDVGTANAIEMLPYLLLSIPLGSLLVRWRSSTVRSVASVADALLIAVLLAAASFGTLTVPLIWAVSALAGIVAVAQDNASSSLVGRLFAADDVPRVAARSSAVKQTCGIALPAAAGLVLHAAGAVPLLWVGVLCCLGAAAAALRLRASEPRPGTAAEPTGRPARSTRDLGLSFDLIGLVVAAGAGGGVLGAVAAERFIARWGHEGIRQWAPLVLAVGVGVAWLAPAGPGLAFWLMASHAFVYGAAMSVFNVSLFSWVSEYFEAAVLPKVFGALQTVGLGSVPLGALVGGFAGDALGGRATILIWLATVLALLPLAALLRCRTA</sequence>
<feature type="transmembrane region" description="Helical" evidence="7">
    <location>
        <begin position="66"/>
        <end position="83"/>
    </location>
</feature>
<feature type="transmembrane region" description="Helical" evidence="7">
    <location>
        <begin position="324"/>
        <end position="346"/>
    </location>
</feature>
<dbReference type="PANTHER" id="PTHR23513">
    <property type="entry name" value="INTEGRAL MEMBRANE EFFLUX PROTEIN-RELATED"/>
    <property type="match status" value="1"/>
</dbReference>
<gene>
    <name evidence="8" type="ORF">J2S35_000506</name>
</gene>
<dbReference type="PANTHER" id="PTHR23513:SF9">
    <property type="entry name" value="ENTEROBACTIN EXPORTER ENTS"/>
    <property type="match status" value="1"/>
</dbReference>
<dbReference type="InterPro" id="IPR036259">
    <property type="entry name" value="MFS_trans_sf"/>
</dbReference>
<comment type="caution">
    <text evidence="8">The sequence shown here is derived from an EMBL/GenBank/DDBJ whole genome shotgun (WGS) entry which is preliminary data.</text>
</comment>
<feature type="transmembrane region" description="Helical" evidence="7">
    <location>
        <begin position="285"/>
        <end position="312"/>
    </location>
</feature>
<keyword evidence="5 7" id="KW-1133">Transmembrane helix</keyword>
<name>A0AAE3YGG4_9MICC</name>
<feature type="transmembrane region" description="Helical" evidence="7">
    <location>
        <begin position="90"/>
        <end position="110"/>
    </location>
</feature>
<dbReference type="GO" id="GO:0005886">
    <property type="term" value="C:plasma membrane"/>
    <property type="evidence" value="ECO:0007669"/>
    <property type="project" value="UniProtKB-SubCell"/>
</dbReference>
<evidence type="ECO:0000256" key="5">
    <source>
        <dbReference type="ARBA" id="ARBA00022989"/>
    </source>
</evidence>